<keyword evidence="6 7" id="KW-0472">Membrane</keyword>
<accession>A0A540VNN3</accession>
<sequence>MVRSSLPGLSLSLLAAPVGVLVGAGLAGWIASLSQVLTTSLALNLGGLIVTPVVVWGALRWGLPQEDATPPSGGNRLLQVLVLLVSLLGILLMLYLLGELAMALGEALATWLGPFAFLGTFVATLGEILRLILVPICALIGAGLAVGLAGRVGQLLVDRLPERLGMPLNLLLAAAGGATLALLLGALVNWFYQLNQPWLTYYGPALVGAAAGLVLAWRVPYRTPLPVGLAIYSVTRTILNALRSVEALIMVIVFAVWVGIGPFAGVLALGLHTVAALAKLYSEQVESIMTGPLEAVLATGASRMQMVIYAVIPQIIPPYISFTMYRWDINVRMSTIIGFAGGGGIGFLLQQNINLLNYRAASAQILAIAIVVSLMDYISSLLRERAI</sequence>
<dbReference type="AlphaFoldDB" id="A0A540VNN3"/>
<feature type="transmembrane region" description="Helical" evidence="7">
    <location>
        <begin position="128"/>
        <end position="149"/>
    </location>
</feature>
<feature type="transmembrane region" description="Helical" evidence="7">
    <location>
        <begin position="361"/>
        <end position="382"/>
    </location>
</feature>
<evidence type="ECO:0000256" key="6">
    <source>
        <dbReference type="ARBA" id="ARBA00023136"/>
    </source>
</evidence>
<keyword evidence="4 7" id="KW-0812">Transmembrane</keyword>
<feature type="transmembrane region" description="Helical" evidence="7">
    <location>
        <begin position="104"/>
        <end position="122"/>
    </location>
</feature>
<dbReference type="OrthoDB" id="152016at2"/>
<feature type="transmembrane region" description="Helical" evidence="7">
    <location>
        <begin position="79"/>
        <end position="97"/>
    </location>
</feature>
<dbReference type="SUPFAM" id="SSF161098">
    <property type="entry name" value="MetI-like"/>
    <property type="match status" value="1"/>
</dbReference>
<evidence type="ECO:0000256" key="3">
    <source>
        <dbReference type="ARBA" id="ARBA00022475"/>
    </source>
</evidence>
<evidence type="ECO:0000256" key="2">
    <source>
        <dbReference type="ARBA" id="ARBA00022448"/>
    </source>
</evidence>
<keyword evidence="5 7" id="KW-1133">Transmembrane helix</keyword>
<dbReference type="Proteomes" id="UP000317371">
    <property type="component" value="Unassembled WGS sequence"/>
</dbReference>
<dbReference type="Gene3D" id="1.10.3720.10">
    <property type="entry name" value="MetI-like"/>
    <property type="match status" value="1"/>
</dbReference>
<evidence type="ECO:0000256" key="5">
    <source>
        <dbReference type="ARBA" id="ARBA00022989"/>
    </source>
</evidence>
<feature type="transmembrane region" description="Helical" evidence="7">
    <location>
        <begin position="170"/>
        <end position="192"/>
    </location>
</feature>
<evidence type="ECO:0000259" key="8">
    <source>
        <dbReference type="PROSITE" id="PS50928"/>
    </source>
</evidence>
<keyword evidence="3" id="KW-1003">Cell membrane</keyword>
<dbReference type="InterPro" id="IPR000515">
    <property type="entry name" value="MetI-like"/>
</dbReference>
<comment type="caution">
    <text evidence="9">The sequence shown here is derived from an EMBL/GenBank/DDBJ whole genome shotgun (WGS) entry which is preliminary data.</text>
</comment>
<gene>
    <name evidence="9" type="ORF">FKZ61_01980</name>
</gene>
<reference evidence="9 10" key="1">
    <citation type="submission" date="2019-06" db="EMBL/GenBank/DDBJ databases">
        <title>Genome sequence of Litorilinea aerophila BAA-2444.</title>
        <authorList>
            <person name="Maclea K.S."/>
            <person name="Maurais E.G."/>
            <person name="Iannazzi L.C."/>
        </authorList>
    </citation>
    <scope>NUCLEOTIDE SEQUENCE [LARGE SCALE GENOMIC DNA]</scope>
    <source>
        <strain evidence="9 10">ATCC BAA-2444</strain>
    </source>
</reference>
<feature type="transmembrane region" description="Helical" evidence="7">
    <location>
        <begin position="248"/>
        <end position="271"/>
    </location>
</feature>
<keyword evidence="10" id="KW-1185">Reference proteome</keyword>
<evidence type="ECO:0000256" key="1">
    <source>
        <dbReference type="ARBA" id="ARBA00004651"/>
    </source>
</evidence>
<dbReference type="PROSITE" id="PS50928">
    <property type="entry name" value="ABC_TM1"/>
    <property type="match status" value="1"/>
</dbReference>
<feature type="transmembrane region" description="Helical" evidence="7">
    <location>
        <begin position="198"/>
        <end position="217"/>
    </location>
</feature>
<dbReference type="PANTHER" id="PTHR30043:SF1">
    <property type="entry name" value="ABC TRANSPORT SYSTEM PERMEASE PROTEIN P69"/>
    <property type="match status" value="1"/>
</dbReference>
<protein>
    <submittedName>
        <fullName evidence="9">ABC transporter permease subunit</fullName>
    </submittedName>
</protein>
<evidence type="ECO:0000313" key="10">
    <source>
        <dbReference type="Proteomes" id="UP000317371"/>
    </source>
</evidence>
<dbReference type="PANTHER" id="PTHR30043">
    <property type="entry name" value="PHOSPHONATES TRANSPORT SYSTEM PERMEASE PROTEIN"/>
    <property type="match status" value="1"/>
</dbReference>
<comment type="similarity">
    <text evidence="7">Belongs to the binding-protein-dependent transport system permease family.</text>
</comment>
<feature type="domain" description="ABC transmembrane type-1" evidence="8">
    <location>
        <begin position="194"/>
        <end position="383"/>
    </location>
</feature>
<evidence type="ECO:0000256" key="7">
    <source>
        <dbReference type="RuleBase" id="RU363032"/>
    </source>
</evidence>
<dbReference type="EMBL" id="VIGC01000002">
    <property type="protein sequence ID" value="TQE97773.1"/>
    <property type="molecule type" value="Genomic_DNA"/>
</dbReference>
<proteinExistence type="inferred from homology"/>
<dbReference type="GO" id="GO:0055085">
    <property type="term" value="P:transmembrane transport"/>
    <property type="evidence" value="ECO:0007669"/>
    <property type="project" value="InterPro"/>
</dbReference>
<feature type="transmembrane region" description="Helical" evidence="7">
    <location>
        <begin position="329"/>
        <end position="349"/>
    </location>
</feature>
<comment type="subcellular location">
    <subcellularLocation>
        <location evidence="1 7">Cell membrane</location>
        <topology evidence="1 7">Multi-pass membrane protein</topology>
    </subcellularLocation>
</comment>
<evidence type="ECO:0000256" key="4">
    <source>
        <dbReference type="ARBA" id="ARBA00022692"/>
    </source>
</evidence>
<name>A0A540VNN3_9CHLR</name>
<dbReference type="GO" id="GO:0005886">
    <property type="term" value="C:plasma membrane"/>
    <property type="evidence" value="ECO:0007669"/>
    <property type="project" value="UniProtKB-SubCell"/>
</dbReference>
<feature type="transmembrane region" description="Helical" evidence="7">
    <location>
        <begin position="6"/>
        <end position="29"/>
    </location>
</feature>
<dbReference type="InParanoid" id="A0A540VNN3"/>
<dbReference type="InterPro" id="IPR035906">
    <property type="entry name" value="MetI-like_sf"/>
</dbReference>
<dbReference type="Pfam" id="PF00528">
    <property type="entry name" value="BPD_transp_1"/>
    <property type="match status" value="1"/>
</dbReference>
<organism evidence="9 10">
    <name type="scientific">Litorilinea aerophila</name>
    <dbReference type="NCBI Taxonomy" id="1204385"/>
    <lineage>
        <taxon>Bacteria</taxon>
        <taxon>Bacillati</taxon>
        <taxon>Chloroflexota</taxon>
        <taxon>Caldilineae</taxon>
        <taxon>Caldilineales</taxon>
        <taxon>Caldilineaceae</taxon>
        <taxon>Litorilinea</taxon>
    </lineage>
</organism>
<keyword evidence="2 7" id="KW-0813">Transport</keyword>
<feature type="transmembrane region" description="Helical" evidence="7">
    <location>
        <begin position="41"/>
        <end position="59"/>
    </location>
</feature>
<evidence type="ECO:0000313" key="9">
    <source>
        <dbReference type="EMBL" id="TQE97773.1"/>
    </source>
</evidence>